<dbReference type="InterPro" id="IPR002575">
    <property type="entry name" value="Aminoglycoside_PTrfase"/>
</dbReference>
<evidence type="ECO:0000313" key="2">
    <source>
        <dbReference type="EMBL" id="SHE65160.1"/>
    </source>
</evidence>
<dbReference type="Gene3D" id="3.90.1200.10">
    <property type="match status" value="1"/>
</dbReference>
<dbReference type="EMBL" id="FQVN01000001">
    <property type="protein sequence ID" value="SHE65160.1"/>
    <property type="molecule type" value="Genomic_DNA"/>
</dbReference>
<dbReference type="InterPro" id="IPR011009">
    <property type="entry name" value="Kinase-like_dom_sf"/>
</dbReference>
<keyword evidence="2" id="KW-0808">Transferase</keyword>
<feature type="domain" description="Aminoglycoside phosphotransferase" evidence="1">
    <location>
        <begin position="31"/>
        <end position="273"/>
    </location>
</feature>
<evidence type="ECO:0000313" key="3">
    <source>
        <dbReference type="Proteomes" id="UP000184501"/>
    </source>
</evidence>
<dbReference type="GO" id="GO:0016740">
    <property type="term" value="F:transferase activity"/>
    <property type="evidence" value="ECO:0007669"/>
    <property type="project" value="UniProtKB-KW"/>
</dbReference>
<organism evidence="2 3">
    <name type="scientific">Streptoalloteichus hindustanus</name>
    <dbReference type="NCBI Taxonomy" id="2017"/>
    <lineage>
        <taxon>Bacteria</taxon>
        <taxon>Bacillati</taxon>
        <taxon>Actinomycetota</taxon>
        <taxon>Actinomycetes</taxon>
        <taxon>Pseudonocardiales</taxon>
        <taxon>Pseudonocardiaceae</taxon>
        <taxon>Streptoalloteichus</taxon>
    </lineage>
</organism>
<reference evidence="2 3" key="1">
    <citation type="submission" date="2016-11" db="EMBL/GenBank/DDBJ databases">
        <authorList>
            <person name="Jaros S."/>
            <person name="Januszkiewicz K."/>
            <person name="Wedrychowicz H."/>
        </authorList>
    </citation>
    <scope>NUCLEOTIDE SEQUENCE [LARGE SCALE GENOMIC DNA]</scope>
    <source>
        <strain evidence="2 3">DSM 44523</strain>
    </source>
</reference>
<dbReference type="OrthoDB" id="9797603at2"/>
<dbReference type="CDD" id="cd05152">
    <property type="entry name" value="MPH2"/>
    <property type="match status" value="1"/>
</dbReference>
<dbReference type="AlphaFoldDB" id="A0A1M4V8E9"/>
<dbReference type="InterPro" id="IPR051678">
    <property type="entry name" value="AGP_Transferase"/>
</dbReference>
<sequence>MRTLDDPLTTPDDLLAATREEGLALRPETARLDRSGWDYLVLHALDADGVPWVVRAPRRAEVAELMAPEGRVLDLVRPVLPVAVPDWRLRTPRFAAYPRLPGEVAATEDPDTLVHEWHVPKERFGAEFVDQLARTLVALHRIDVDRAAATGLPHGSPEDDRAEIAERLTRLRAAVPVPDRWWRYWQRWLHEDCFPPRSALVHGDAHPGHLLVEHDGQDERGARLVGLLDWGDARVGDPGLDFQDVHAAFGGELLDLLLAGYQRHGGELWPGARRHVVALASLGPANAALYGVSTGQPRFVEAALARLTSEPPDQVTDERRAVSPGR</sequence>
<dbReference type="SUPFAM" id="SSF56112">
    <property type="entry name" value="Protein kinase-like (PK-like)"/>
    <property type="match status" value="1"/>
</dbReference>
<dbReference type="PANTHER" id="PTHR21310:SF15">
    <property type="entry name" value="AMINOGLYCOSIDE PHOSPHOTRANSFERASE DOMAIN-CONTAINING PROTEIN"/>
    <property type="match status" value="1"/>
</dbReference>
<dbReference type="STRING" id="2017.SAMN05444320_101677"/>
<accession>A0A1M4V8E9</accession>
<dbReference type="Pfam" id="PF01636">
    <property type="entry name" value="APH"/>
    <property type="match status" value="1"/>
</dbReference>
<gene>
    <name evidence="2" type="ORF">SAMN05444320_101677</name>
</gene>
<proteinExistence type="predicted"/>
<dbReference type="Proteomes" id="UP000184501">
    <property type="component" value="Unassembled WGS sequence"/>
</dbReference>
<dbReference type="RefSeq" id="WP_083959259.1">
    <property type="nucleotide sequence ID" value="NZ_FQVN01000001.1"/>
</dbReference>
<name>A0A1M4V8E9_STRHI</name>
<keyword evidence="3" id="KW-1185">Reference proteome</keyword>
<dbReference type="Gene3D" id="3.30.200.20">
    <property type="entry name" value="Phosphorylase Kinase, domain 1"/>
    <property type="match status" value="1"/>
</dbReference>
<dbReference type="PANTHER" id="PTHR21310">
    <property type="entry name" value="AMINOGLYCOSIDE PHOSPHOTRANSFERASE-RELATED-RELATED"/>
    <property type="match status" value="1"/>
</dbReference>
<evidence type="ECO:0000259" key="1">
    <source>
        <dbReference type="Pfam" id="PF01636"/>
    </source>
</evidence>
<protein>
    <submittedName>
        <fullName evidence="2">Macrolide phosphotransferase</fullName>
    </submittedName>
</protein>